<dbReference type="Pfam" id="PF08240">
    <property type="entry name" value="ADH_N"/>
    <property type="match status" value="1"/>
</dbReference>
<dbReference type="InterPro" id="IPR020843">
    <property type="entry name" value="ER"/>
</dbReference>
<accession>H9BWK4</accession>
<evidence type="ECO:0000313" key="3">
    <source>
        <dbReference type="EMBL" id="AFD03176.1"/>
    </source>
</evidence>
<dbReference type="InterPro" id="IPR013149">
    <property type="entry name" value="ADH-like_C"/>
</dbReference>
<dbReference type="InterPro" id="IPR051603">
    <property type="entry name" value="Zinc-ADH_QOR/CCCR"/>
</dbReference>
<dbReference type="SUPFAM" id="SSF50129">
    <property type="entry name" value="GroES-like"/>
    <property type="match status" value="1"/>
</dbReference>
<dbReference type="GO" id="GO:0016491">
    <property type="term" value="F:oxidoreductase activity"/>
    <property type="evidence" value="ECO:0007669"/>
    <property type="project" value="InterPro"/>
</dbReference>
<dbReference type="EMBL" id="JQ085817">
    <property type="protein sequence ID" value="AFD03176.1"/>
    <property type="molecule type" value="Genomic_DNA"/>
</dbReference>
<dbReference type="Gene3D" id="3.40.50.720">
    <property type="entry name" value="NAD(P)-binding Rossmann-like Domain"/>
    <property type="match status" value="1"/>
</dbReference>
<dbReference type="InterPro" id="IPR011032">
    <property type="entry name" value="GroES-like_sf"/>
</dbReference>
<organism evidence="3">
    <name type="scientific">uncultured bacterium W5-102b</name>
    <dbReference type="NCBI Taxonomy" id="1130996"/>
    <lineage>
        <taxon>Bacteria</taxon>
        <taxon>environmental samples</taxon>
    </lineage>
</organism>
<dbReference type="InterPro" id="IPR013154">
    <property type="entry name" value="ADH-like_N"/>
</dbReference>
<dbReference type="Pfam" id="PF00107">
    <property type="entry name" value="ADH_zinc_N"/>
    <property type="match status" value="1"/>
</dbReference>
<name>H9BWK4_9BACT</name>
<sequence length="342" mass="36763">MMRAVVLNEEGGPEVLVIEDVDRPEPGPGEVRVRLKAASLNHLDIWIRKGMPSVTKPRVTGADGAGIINAVGEGIDEQRTGDNVLIDPAITCGKCRACTSGNTVACRQFHVLGEHRAGTHAEYVIVPVENVHITPVHLDDESAAALPLTFATSWRMLHTRAQLQPGERLLIWGASSGVGSAAIVLAKKMGAEIIAVSRSDYKLKICKVMGADHVINMSTDDVVKSVKEITGGEGVNVVFDHLGDAVYKNSLRMLAIGGRFVTCGATTGANPPAAITSLFWKQLSVLGSTMATKDDFASMVRFVRLHELMPRVDRVFDLEEIVDAHTYLEGAQQVGKVVINLS</sequence>
<evidence type="ECO:0000256" key="1">
    <source>
        <dbReference type="ARBA" id="ARBA00022857"/>
    </source>
</evidence>
<dbReference type="AlphaFoldDB" id="H9BWK4"/>
<dbReference type="InterPro" id="IPR036291">
    <property type="entry name" value="NAD(P)-bd_dom_sf"/>
</dbReference>
<feature type="domain" description="Enoyl reductase (ER)" evidence="2">
    <location>
        <begin position="11"/>
        <end position="339"/>
    </location>
</feature>
<dbReference type="PANTHER" id="PTHR44154:SF1">
    <property type="entry name" value="QUINONE OXIDOREDUCTASE"/>
    <property type="match status" value="1"/>
</dbReference>
<dbReference type="SUPFAM" id="SSF51735">
    <property type="entry name" value="NAD(P)-binding Rossmann-fold domains"/>
    <property type="match status" value="1"/>
</dbReference>
<protein>
    <submittedName>
        <fullName evidence="3">Alcohol dehydrogenase</fullName>
    </submittedName>
</protein>
<dbReference type="PANTHER" id="PTHR44154">
    <property type="entry name" value="QUINONE OXIDOREDUCTASE"/>
    <property type="match status" value="1"/>
</dbReference>
<dbReference type="SMART" id="SM00829">
    <property type="entry name" value="PKS_ER"/>
    <property type="match status" value="1"/>
</dbReference>
<keyword evidence="1" id="KW-0521">NADP</keyword>
<proteinExistence type="predicted"/>
<dbReference type="Gene3D" id="3.90.180.10">
    <property type="entry name" value="Medium-chain alcohol dehydrogenases, catalytic domain"/>
    <property type="match status" value="1"/>
</dbReference>
<evidence type="ECO:0000259" key="2">
    <source>
        <dbReference type="SMART" id="SM00829"/>
    </source>
</evidence>
<reference evidence="3" key="1">
    <citation type="submission" date="2011-11" db="EMBL/GenBank/DDBJ databases">
        <title>Construction and analysis of a metagenome of deep-sea sediment.</title>
        <authorList>
            <person name="Huo Y.-Y."/>
            <person name="Cheng H."/>
            <person name="Wu M."/>
        </authorList>
    </citation>
    <scope>NUCLEOTIDE SEQUENCE</scope>
</reference>